<comment type="cofactor">
    <cofactor evidence="1">
        <name>Mn(2+)</name>
        <dbReference type="ChEBI" id="CHEBI:29035"/>
    </cofactor>
</comment>
<keyword evidence="3 6" id="KW-0479">Metal-binding</keyword>
<dbReference type="GO" id="GO:0005737">
    <property type="term" value="C:cytoplasm"/>
    <property type="evidence" value="ECO:0007669"/>
    <property type="project" value="UniProtKB-ARBA"/>
</dbReference>
<dbReference type="PANTHER" id="PTHR43763:SF6">
    <property type="entry name" value="XAA-PRO AMINOPEPTIDASE 1"/>
    <property type="match status" value="1"/>
</dbReference>
<dbReference type="SUPFAM" id="SSF55920">
    <property type="entry name" value="Creatinase/aminopeptidase"/>
    <property type="match status" value="1"/>
</dbReference>
<accession>A0A4P9YTQ2</accession>
<dbReference type="Proteomes" id="UP000278143">
    <property type="component" value="Unassembled WGS sequence"/>
</dbReference>
<evidence type="ECO:0000313" key="9">
    <source>
        <dbReference type="EMBL" id="RKP22752.1"/>
    </source>
</evidence>
<dbReference type="CDD" id="cd01085">
    <property type="entry name" value="APP"/>
    <property type="match status" value="1"/>
</dbReference>
<evidence type="ECO:0000256" key="4">
    <source>
        <dbReference type="ARBA" id="ARBA00022801"/>
    </source>
</evidence>
<dbReference type="InterPro" id="IPR000994">
    <property type="entry name" value="Pept_M24"/>
</dbReference>
<dbReference type="InterPro" id="IPR032416">
    <property type="entry name" value="Peptidase_M24_C"/>
</dbReference>
<organism evidence="9 10">
    <name type="scientific">Syncephalis pseudoplumigaleata</name>
    <dbReference type="NCBI Taxonomy" id="1712513"/>
    <lineage>
        <taxon>Eukaryota</taxon>
        <taxon>Fungi</taxon>
        <taxon>Fungi incertae sedis</taxon>
        <taxon>Zoopagomycota</taxon>
        <taxon>Zoopagomycotina</taxon>
        <taxon>Zoopagomycetes</taxon>
        <taxon>Zoopagales</taxon>
        <taxon>Piptocephalidaceae</taxon>
        <taxon>Syncephalis</taxon>
    </lineage>
</organism>
<dbReference type="Pfam" id="PF00557">
    <property type="entry name" value="Peptidase_M24"/>
    <property type="match status" value="1"/>
</dbReference>
<dbReference type="GO" id="GO:0070006">
    <property type="term" value="F:metalloaminopeptidase activity"/>
    <property type="evidence" value="ECO:0007669"/>
    <property type="project" value="InterPro"/>
</dbReference>
<evidence type="ECO:0000256" key="6">
    <source>
        <dbReference type="RuleBase" id="RU000590"/>
    </source>
</evidence>
<dbReference type="Gene3D" id="3.90.230.10">
    <property type="entry name" value="Creatinase/methionine aminopeptidase superfamily"/>
    <property type="match status" value="1"/>
</dbReference>
<evidence type="ECO:0000313" key="10">
    <source>
        <dbReference type="Proteomes" id="UP000278143"/>
    </source>
</evidence>
<evidence type="ECO:0000256" key="2">
    <source>
        <dbReference type="ARBA" id="ARBA00008766"/>
    </source>
</evidence>
<dbReference type="InterPro" id="IPR001131">
    <property type="entry name" value="Peptidase_M24B_aminopep-P_CS"/>
</dbReference>
<dbReference type="InterPro" id="IPR050422">
    <property type="entry name" value="X-Pro_aminopeptidase_P"/>
</dbReference>
<dbReference type="InterPro" id="IPR033740">
    <property type="entry name" value="Pept_M24B"/>
</dbReference>
<dbReference type="PROSITE" id="PS00491">
    <property type="entry name" value="PROLINE_PEPTIDASE"/>
    <property type="match status" value="1"/>
</dbReference>
<evidence type="ECO:0000259" key="7">
    <source>
        <dbReference type="Pfam" id="PF00557"/>
    </source>
</evidence>
<protein>
    <submittedName>
        <fullName evidence="9">Peptidase M24, structural domain-containing protein</fullName>
    </submittedName>
</protein>
<evidence type="ECO:0000256" key="3">
    <source>
        <dbReference type="ARBA" id="ARBA00022723"/>
    </source>
</evidence>
<reference evidence="10" key="1">
    <citation type="journal article" date="2018" name="Nat. Microbiol.">
        <title>Leveraging single-cell genomics to expand the fungal tree of life.</title>
        <authorList>
            <person name="Ahrendt S.R."/>
            <person name="Quandt C.A."/>
            <person name="Ciobanu D."/>
            <person name="Clum A."/>
            <person name="Salamov A."/>
            <person name="Andreopoulos B."/>
            <person name="Cheng J.F."/>
            <person name="Woyke T."/>
            <person name="Pelin A."/>
            <person name="Henrissat B."/>
            <person name="Reynolds N.K."/>
            <person name="Benny G.L."/>
            <person name="Smith M.E."/>
            <person name="James T.Y."/>
            <person name="Grigoriev I.V."/>
        </authorList>
    </citation>
    <scope>NUCLEOTIDE SEQUENCE [LARGE SCALE GENOMIC DNA]</scope>
    <source>
        <strain evidence="10">Benny S71-1</strain>
    </source>
</reference>
<comment type="similarity">
    <text evidence="2 6">Belongs to the peptidase M24B family.</text>
</comment>
<sequence>MGLSFDTISGSGPNGAIIHYKPDPETCAVVKRDQMYLCDSGGQYRDGTTDVTRTFHFGTPTDYEKRCFTRVLQGHIAIDRAVFPATTTDATLPPGFSLDILARAPLWRDGLDYRHGTGHGVGSFLNVHEGPQGIGYRPYCHEVPLMEGMTITNEPGYYEDGQFGIRIENVLLVHKVKTPQQFANVDYLGFENVTMVPIHKKLIDVDLLSPEERQWVDEHHRQCFERVSPLLAKDGPAYAWLERETSPL</sequence>
<keyword evidence="4" id="KW-0378">Hydrolase</keyword>
<evidence type="ECO:0000256" key="5">
    <source>
        <dbReference type="ARBA" id="ARBA00023211"/>
    </source>
</evidence>
<feature type="domain" description="Peptidase M24" evidence="7">
    <location>
        <begin position="2"/>
        <end position="174"/>
    </location>
</feature>
<dbReference type="EMBL" id="KZ991712">
    <property type="protein sequence ID" value="RKP22752.1"/>
    <property type="molecule type" value="Genomic_DNA"/>
</dbReference>
<proteinExistence type="inferred from homology"/>
<dbReference type="AlphaFoldDB" id="A0A4P9YTQ2"/>
<gene>
    <name evidence="9" type="ORF">SYNPS1DRAFT_31610</name>
</gene>
<dbReference type="Pfam" id="PF16188">
    <property type="entry name" value="Peptidase_M24_C"/>
    <property type="match status" value="1"/>
</dbReference>
<feature type="domain" description="Peptidase M24 C-terminal" evidence="8">
    <location>
        <begin position="187"/>
        <end position="248"/>
    </location>
</feature>
<dbReference type="GO" id="GO:0046872">
    <property type="term" value="F:metal ion binding"/>
    <property type="evidence" value="ECO:0007669"/>
    <property type="project" value="UniProtKB-KW"/>
</dbReference>
<dbReference type="InterPro" id="IPR036005">
    <property type="entry name" value="Creatinase/aminopeptidase-like"/>
</dbReference>
<dbReference type="PANTHER" id="PTHR43763">
    <property type="entry name" value="XAA-PRO AMINOPEPTIDASE 1"/>
    <property type="match status" value="1"/>
</dbReference>
<dbReference type="FunFam" id="3.90.230.10:FF:000007">
    <property type="entry name" value="Xaa-Pro aminopeptidase P"/>
    <property type="match status" value="1"/>
</dbReference>
<keyword evidence="5" id="KW-0464">Manganese</keyword>
<name>A0A4P9YTQ2_9FUNG</name>
<dbReference type="OrthoDB" id="9995434at2759"/>
<evidence type="ECO:0000256" key="1">
    <source>
        <dbReference type="ARBA" id="ARBA00001936"/>
    </source>
</evidence>
<keyword evidence="10" id="KW-1185">Reference proteome</keyword>
<evidence type="ECO:0000259" key="8">
    <source>
        <dbReference type="Pfam" id="PF16188"/>
    </source>
</evidence>